<dbReference type="InterPro" id="IPR044855">
    <property type="entry name" value="CoA-Trfase_III_dom3_sf"/>
</dbReference>
<dbReference type="EMBL" id="PVTD01000006">
    <property type="protein sequence ID" value="PRY22468.1"/>
    <property type="molecule type" value="Genomic_DNA"/>
</dbReference>
<evidence type="ECO:0000256" key="1">
    <source>
        <dbReference type="ARBA" id="ARBA00022679"/>
    </source>
</evidence>
<accession>A0A2T0RMT3</accession>
<dbReference type="Gene3D" id="3.30.1540.10">
    <property type="entry name" value="formyl-coa transferase, domain 3"/>
    <property type="match status" value="1"/>
</dbReference>
<gene>
    <name evidence="3" type="ORF">CLV78_1068</name>
</gene>
<dbReference type="Proteomes" id="UP000239480">
    <property type="component" value="Unassembled WGS sequence"/>
</dbReference>
<keyword evidence="4" id="KW-1185">Reference proteome</keyword>
<evidence type="ECO:0000313" key="4">
    <source>
        <dbReference type="Proteomes" id="UP000239480"/>
    </source>
</evidence>
<dbReference type="InterPro" id="IPR003673">
    <property type="entry name" value="CoA-Trfase_fam_III"/>
</dbReference>
<dbReference type="GO" id="GO:0008410">
    <property type="term" value="F:CoA-transferase activity"/>
    <property type="evidence" value="ECO:0007669"/>
    <property type="project" value="TreeGrafter"/>
</dbReference>
<proteinExistence type="predicted"/>
<dbReference type="RefSeq" id="WP_106205556.1">
    <property type="nucleotide sequence ID" value="NZ_PVTD01000006.1"/>
</dbReference>
<dbReference type="SUPFAM" id="SSF89796">
    <property type="entry name" value="CoA-transferase family III (CaiB/BaiF)"/>
    <property type="match status" value="1"/>
</dbReference>
<dbReference type="OrthoDB" id="7208981at2"/>
<reference evidence="3 4" key="1">
    <citation type="submission" date="2018-03" db="EMBL/GenBank/DDBJ databases">
        <title>Genomic Encyclopedia of Archaeal and Bacterial Type Strains, Phase II (KMG-II): from individual species to whole genera.</title>
        <authorList>
            <person name="Goeker M."/>
        </authorList>
    </citation>
    <scope>NUCLEOTIDE SEQUENCE [LARGE SCALE GENOMIC DNA]</scope>
    <source>
        <strain evidence="3 4">DSM 29328</strain>
    </source>
</reference>
<protein>
    <submittedName>
        <fullName evidence="3">Formyl-CoA transferase/succinate--hydroxymethylglutarate CoA-transferase</fullName>
    </submittedName>
</protein>
<dbReference type="InterPro" id="IPR023606">
    <property type="entry name" value="CoA-Trfase_III_dom_1_sf"/>
</dbReference>
<dbReference type="PANTHER" id="PTHR48207">
    <property type="entry name" value="SUCCINATE--HYDROXYMETHYLGLUTARATE COA-TRANSFERASE"/>
    <property type="match status" value="1"/>
</dbReference>
<dbReference type="Pfam" id="PF02515">
    <property type="entry name" value="CoA_transf_3"/>
    <property type="match status" value="1"/>
</dbReference>
<evidence type="ECO:0000256" key="2">
    <source>
        <dbReference type="SAM" id="MobiDB-lite"/>
    </source>
</evidence>
<keyword evidence="1 3" id="KW-0808">Transferase</keyword>
<dbReference type="AlphaFoldDB" id="A0A2T0RMT3"/>
<name>A0A2T0RMT3_9RHOB</name>
<dbReference type="Gene3D" id="3.40.50.10540">
    <property type="entry name" value="Crotonobetainyl-coa:carnitine coa-transferase, domain 1"/>
    <property type="match status" value="1"/>
</dbReference>
<evidence type="ECO:0000313" key="3">
    <source>
        <dbReference type="EMBL" id="PRY22468.1"/>
    </source>
</evidence>
<dbReference type="InterPro" id="IPR050483">
    <property type="entry name" value="CoA-transferase_III_domain"/>
</dbReference>
<comment type="caution">
    <text evidence="3">The sequence shown here is derived from an EMBL/GenBank/DDBJ whole genome shotgun (WGS) entry which is preliminary data.</text>
</comment>
<sequence>MLELLKGIRVVDFSHVWQGPVATLMLADLGADVIKVERPGRGDWSRAWGPFVNGVSLPFAALNRGKRSIVIDLKSDVGQAALDRLLETADVIVHNFRPGVDKKMGIDFETLHKRFPRLVHASASGWGEKGADAERGRAGHAQMAAAEGGLFSPADGGRLPEPPTVSVDHLAGMVLSNAILGGLLSRERTGKGVQVFTDLHSAALTAHVWAGGEHLNSGSLDDAEVNLTVTEKAIRHSWETSDGYIEISPVFTDNPLQLICGGLGIADLSADPRFATPVLQLENQSELVALLGARLKERTTAEWLEVLEAHGILCARIFTPQEALETPQARANGMIVEVDDPVAGRLRLIGSAVRSTAPKAPSGPPPAQGQHTEEVLSEIGLSVAQPAE</sequence>
<organism evidence="3 4">
    <name type="scientific">Aliiruegeria haliotis</name>
    <dbReference type="NCBI Taxonomy" id="1280846"/>
    <lineage>
        <taxon>Bacteria</taxon>
        <taxon>Pseudomonadati</taxon>
        <taxon>Pseudomonadota</taxon>
        <taxon>Alphaproteobacteria</taxon>
        <taxon>Rhodobacterales</taxon>
        <taxon>Roseobacteraceae</taxon>
        <taxon>Aliiruegeria</taxon>
    </lineage>
</organism>
<dbReference type="PANTHER" id="PTHR48207:SF3">
    <property type="entry name" value="SUCCINATE--HYDROXYMETHYLGLUTARATE COA-TRANSFERASE"/>
    <property type="match status" value="1"/>
</dbReference>
<feature type="region of interest" description="Disordered" evidence="2">
    <location>
        <begin position="354"/>
        <end position="388"/>
    </location>
</feature>